<dbReference type="OrthoDB" id="6500045at2759"/>
<dbReference type="Proteomes" id="UP000759131">
    <property type="component" value="Unassembled WGS sequence"/>
</dbReference>
<dbReference type="AlphaFoldDB" id="A0A7R9KTN7"/>
<sequence length="420" mass="47918">MAQVNVWSDGPGVLDIPMTMNARLSGQMPIEVNQFVYVFEDIGLSPRHRYETISGRETNYTVVYQSNETISGTYTMIVQVFVYIWGFKGWLIAEDRHKFVLQDTLAGNINITQSGVSQKALTDGIVATNREVQLMAQINYGSHVLKNSSVCNYTWVLESKTHDANPSPVFKYNFTTNATFEVEVIIFCNISYMKTNISKFGHFTTTIKAKNEIQGLNVTGNTWLLDGALLQLKVHCRAGDKPFWYCYEFSKKLRPNYTCSKELIHTNDCYFPITHYFPYNGTYYIDIGIYNDVNFVNKTIKVNVYDIVRQTQLSFVIIPVVSSILAIVIVVAGIAYHLQQRANNNITLEVADFDFQQNDDLVEKTFFERLRTSIATAMRETIFYPFNPCTRGEHYNNLIDDNIATNVAINTNDVSYGITK</sequence>
<name>A0A7R9KTN7_9ACAR</name>
<feature type="transmembrane region" description="Helical" evidence="1">
    <location>
        <begin position="313"/>
        <end position="336"/>
    </location>
</feature>
<organism evidence="2">
    <name type="scientific">Medioppia subpectinata</name>
    <dbReference type="NCBI Taxonomy" id="1979941"/>
    <lineage>
        <taxon>Eukaryota</taxon>
        <taxon>Metazoa</taxon>
        <taxon>Ecdysozoa</taxon>
        <taxon>Arthropoda</taxon>
        <taxon>Chelicerata</taxon>
        <taxon>Arachnida</taxon>
        <taxon>Acari</taxon>
        <taxon>Acariformes</taxon>
        <taxon>Sarcoptiformes</taxon>
        <taxon>Oribatida</taxon>
        <taxon>Brachypylina</taxon>
        <taxon>Oppioidea</taxon>
        <taxon>Oppiidae</taxon>
        <taxon>Medioppia</taxon>
    </lineage>
</organism>
<proteinExistence type="predicted"/>
<keyword evidence="1" id="KW-0472">Membrane</keyword>
<evidence type="ECO:0000313" key="3">
    <source>
        <dbReference type="Proteomes" id="UP000759131"/>
    </source>
</evidence>
<reference evidence="2" key="1">
    <citation type="submission" date="2020-11" db="EMBL/GenBank/DDBJ databases">
        <authorList>
            <person name="Tran Van P."/>
        </authorList>
    </citation>
    <scope>NUCLEOTIDE SEQUENCE</scope>
</reference>
<gene>
    <name evidence="2" type="ORF">OSB1V03_LOCUS9517</name>
</gene>
<dbReference type="PANTHER" id="PTHR11861">
    <property type="entry name" value="MELANOCYTE PROTEIN PMEL 17-RELATED"/>
    <property type="match status" value="1"/>
</dbReference>
<dbReference type="InterPro" id="IPR045219">
    <property type="entry name" value="PKAT"/>
</dbReference>
<dbReference type="PANTHER" id="PTHR11861:SF8">
    <property type="entry name" value="PKD DOMAIN-CONTAINING PROTEIN"/>
    <property type="match status" value="1"/>
</dbReference>
<evidence type="ECO:0000313" key="2">
    <source>
        <dbReference type="EMBL" id="CAD7629100.1"/>
    </source>
</evidence>
<evidence type="ECO:0000256" key="1">
    <source>
        <dbReference type="SAM" id="Phobius"/>
    </source>
</evidence>
<keyword evidence="1" id="KW-0812">Transmembrane</keyword>
<keyword evidence="3" id="KW-1185">Reference proteome</keyword>
<dbReference type="EMBL" id="CAJPIZ010006442">
    <property type="protein sequence ID" value="CAG2109530.1"/>
    <property type="molecule type" value="Genomic_DNA"/>
</dbReference>
<accession>A0A7R9KTN7</accession>
<keyword evidence="1" id="KW-1133">Transmembrane helix</keyword>
<protein>
    <submittedName>
        <fullName evidence="2">Uncharacterized protein</fullName>
    </submittedName>
</protein>
<dbReference type="GO" id="GO:0005886">
    <property type="term" value="C:plasma membrane"/>
    <property type="evidence" value="ECO:0007669"/>
    <property type="project" value="TreeGrafter"/>
</dbReference>
<dbReference type="EMBL" id="OC861017">
    <property type="protein sequence ID" value="CAD7629100.1"/>
    <property type="molecule type" value="Genomic_DNA"/>
</dbReference>